<dbReference type="EMBL" id="JAINUG010000048">
    <property type="protein sequence ID" value="KAJ8405346.1"/>
    <property type="molecule type" value="Genomic_DNA"/>
</dbReference>
<dbReference type="GO" id="GO:0051301">
    <property type="term" value="P:cell division"/>
    <property type="evidence" value="ECO:0007669"/>
    <property type="project" value="UniProtKB-KW"/>
</dbReference>
<feature type="domain" description="SCAN box" evidence="14">
    <location>
        <begin position="179"/>
        <end position="253"/>
    </location>
</feature>
<keyword evidence="5" id="KW-0132">Cell division</keyword>
<evidence type="ECO:0000256" key="3">
    <source>
        <dbReference type="ARBA" id="ARBA00013692"/>
    </source>
</evidence>
<comment type="caution">
    <text evidence="15">The sequence shown here is derived from an EMBL/GenBank/DDBJ whole genome shotgun (WGS) entry which is preliminary data.</text>
</comment>
<reference evidence="15" key="1">
    <citation type="journal article" date="2023" name="Science">
        <title>Genome structures resolve the early diversification of teleost fishes.</title>
        <authorList>
            <person name="Parey E."/>
            <person name="Louis A."/>
            <person name="Montfort J."/>
            <person name="Bouchez O."/>
            <person name="Roques C."/>
            <person name="Iampietro C."/>
            <person name="Lluch J."/>
            <person name="Castinel A."/>
            <person name="Donnadieu C."/>
            <person name="Desvignes T."/>
            <person name="Floi Bucao C."/>
            <person name="Jouanno E."/>
            <person name="Wen M."/>
            <person name="Mejri S."/>
            <person name="Dirks R."/>
            <person name="Jansen H."/>
            <person name="Henkel C."/>
            <person name="Chen W.J."/>
            <person name="Zahm M."/>
            <person name="Cabau C."/>
            <person name="Klopp C."/>
            <person name="Thompson A.W."/>
            <person name="Robinson-Rechavi M."/>
            <person name="Braasch I."/>
            <person name="Lecointre G."/>
            <person name="Bobe J."/>
            <person name="Postlethwait J.H."/>
            <person name="Berthelot C."/>
            <person name="Roest Crollius H."/>
            <person name="Guiguen Y."/>
        </authorList>
    </citation>
    <scope>NUCLEOTIDE SEQUENCE</scope>
    <source>
        <strain evidence="15">NC1722</strain>
    </source>
</reference>
<evidence type="ECO:0000256" key="13">
    <source>
        <dbReference type="SAM" id="MobiDB-lite"/>
    </source>
</evidence>
<evidence type="ECO:0000256" key="7">
    <source>
        <dbReference type="ARBA" id="ARBA00023054"/>
    </source>
</evidence>
<dbReference type="Gene3D" id="3.30.457.50">
    <property type="entry name" value="Chromosome segregation protein Spc25"/>
    <property type="match status" value="1"/>
</dbReference>
<dbReference type="InterPro" id="IPR038269">
    <property type="entry name" value="SCAN_sf"/>
</dbReference>
<evidence type="ECO:0000313" key="15">
    <source>
        <dbReference type="EMBL" id="KAJ8405346.1"/>
    </source>
</evidence>
<dbReference type="CDD" id="cd07936">
    <property type="entry name" value="SCAN"/>
    <property type="match status" value="1"/>
</dbReference>
<comment type="similarity">
    <text evidence="2">Belongs to the SPC25 family.</text>
</comment>
<evidence type="ECO:0000256" key="4">
    <source>
        <dbReference type="ARBA" id="ARBA00022454"/>
    </source>
</evidence>
<feature type="compositionally biased region" description="Polar residues" evidence="13">
    <location>
        <begin position="270"/>
        <end position="279"/>
    </location>
</feature>
<evidence type="ECO:0000256" key="9">
    <source>
        <dbReference type="ARBA" id="ARBA00023328"/>
    </source>
</evidence>
<evidence type="ECO:0000256" key="1">
    <source>
        <dbReference type="ARBA" id="ARBA00004584"/>
    </source>
</evidence>
<evidence type="ECO:0000313" key="16">
    <source>
        <dbReference type="Proteomes" id="UP001221898"/>
    </source>
</evidence>
<keyword evidence="7 12" id="KW-0175">Coiled coil</keyword>
<evidence type="ECO:0000256" key="6">
    <source>
        <dbReference type="ARBA" id="ARBA00022776"/>
    </source>
</evidence>
<accession>A0AAD7SMJ1</accession>
<evidence type="ECO:0000256" key="5">
    <source>
        <dbReference type="ARBA" id="ARBA00022618"/>
    </source>
</evidence>
<evidence type="ECO:0000256" key="12">
    <source>
        <dbReference type="SAM" id="Coils"/>
    </source>
</evidence>
<evidence type="ECO:0000256" key="8">
    <source>
        <dbReference type="ARBA" id="ARBA00023306"/>
    </source>
</evidence>
<dbReference type="PANTHER" id="PTHR46888">
    <property type="entry name" value="ZINC KNUCKLE DOMAINCONTAINING PROTEIN-RELATED"/>
    <property type="match status" value="1"/>
</dbReference>
<organism evidence="15 16">
    <name type="scientific">Aldrovandia affinis</name>
    <dbReference type="NCBI Taxonomy" id="143900"/>
    <lineage>
        <taxon>Eukaryota</taxon>
        <taxon>Metazoa</taxon>
        <taxon>Chordata</taxon>
        <taxon>Craniata</taxon>
        <taxon>Vertebrata</taxon>
        <taxon>Euteleostomi</taxon>
        <taxon>Actinopterygii</taxon>
        <taxon>Neopterygii</taxon>
        <taxon>Teleostei</taxon>
        <taxon>Notacanthiformes</taxon>
        <taxon>Halosauridae</taxon>
        <taxon>Aldrovandia</taxon>
    </lineage>
</organism>
<comment type="subcellular location">
    <subcellularLocation>
        <location evidence="1">Chromosome</location>
        <location evidence="1">Centromere</location>
    </subcellularLocation>
</comment>
<dbReference type="InterPro" id="IPR013255">
    <property type="entry name" value="Spc25_C"/>
</dbReference>
<feature type="coiled-coil region" evidence="12">
    <location>
        <begin position="408"/>
        <end position="445"/>
    </location>
</feature>
<dbReference type="SMART" id="SM00431">
    <property type="entry name" value="SCAN"/>
    <property type="match status" value="1"/>
</dbReference>
<evidence type="ECO:0000256" key="10">
    <source>
        <dbReference type="ARBA" id="ARBA00045419"/>
    </source>
</evidence>
<evidence type="ECO:0000259" key="14">
    <source>
        <dbReference type="PROSITE" id="PS50804"/>
    </source>
</evidence>
<dbReference type="InterPro" id="IPR003309">
    <property type="entry name" value="SCAN_dom"/>
</dbReference>
<keyword evidence="6" id="KW-0498">Mitosis</keyword>
<protein>
    <recommendedName>
        <fullName evidence="3">Kinetochore protein Spc25</fullName>
    </recommendedName>
</protein>
<keyword evidence="9" id="KW-0137">Centromere</keyword>
<dbReference type="PANTHER" id="PTHR46888:SF1">
    <property type="entry name" value="RIBONUCLEASE H"/>
    <property type="match status" value="1"/>
</dbReference>
<dbReference type="Proteomes" id="UP001221898">
    <property type="component" value="Unassembled WGS sequence"/>
</dbReference>
<keyword evidence="4" id="KW-0158">Chromosome</keyword>
<feature type="compositionally biased region" description="Basic and acidic residues" evidence="13">
    <location>
        <begin position="280"/>
        <end position="292"/>
    </location>
</feature>
<evidence type="ECO:0000256" key="2">
    <source>
        <dbReference type="ARBA" id="ARBA00006379"/>
    </source>
</evidence>
<dbReference type="SUPFAM" id="SSF47353">
    <property type="entry name" value="Retrovirus capsid dimerization domain-like"/>
    <property type="match status" value="1"/>
</dbReference>
<keyword evidence="8" id="KW-0131">Cell cycle</keyword>
<comment type="function">
    <text evidence="10">Acts as a component of the essential kinetochore-associated NDC80 complex, which is required for chromosome segregation and spindle checkpoint activity. Required for kinetochore integrity and the organization of stable microtubule binding sites in the outer plate of the kinetochore. The NDC80 complex synergistically enhances the affinity of the SKA1 complex for microtubules and may allow the NDC80 complex to track depolymerizing microtubules.</text>
</comment>
<dbReference type="FunFam" id="3.30.457.50:FF:000001">
    <property type="entry name" value="Probable kinetochore protein spc25"/>
    <property type="match status" value="1"/>
</dbReference>
<proteinExistence type="inferred from homology"/>
<dbReference type="CDD" id="cd23784">
    <property type="entry name" value="RWD_Spc25"/>
    <property type="match status" value="1"/>
</dbReference>
<dbReference type="GO" id="GO:0007059">
    <property type="term" value="P:chromosome segregation"/>
    <property type="evidence" value="ECO:0007669"/>
    <property type="project" value="InterPro"/>
</dbReference>
<comment type="subunit">
    <text evidence="11">Component of the NDC80 complex, which is composed of ndc80, cdca1, spbc24 and spbc25. The NDC80 complex interacts with mis12 and zwint.</text>
</comment>
<evidence type="ECO:0000256" key="11">
    <source>
        <dbReference type="ARBA" id="ARBA00065771"/>
    </source>
</evidence>
<dbReference type="GO" id="GO:0031262">
    <property type="term" value="C:Ndc80 complex"/>
    <property type="evidence" value="ECO:0007669"/>
    <property type="project" value="InterPro"/>
</dbReference>
<dbReference type="Pfam" id="PF08234">
    <property type="entry name" value="Spindle_Spc25"/>
    <property type="match status" value="1"/>
</dbReference>
<gene>
    <name evidence="15" type="ORF">AAFF_G00318190</name>
</gene>
<feature type="region of interest" description="Disordered" evidence="13">
    <location>
        <begin position="258"/>
        <end position="293"/>
    </location>
</feature>
<dbReference type="PROSITE" id="PS50804">
    <property type="entry name" value="SCAN_BOX"/>
    <property type="match status" value="1"/>
</dbReference>
<dbReference type="Pfam" id="PF02023">
    <property type="entry name" value="SCAN"/>
    <property type="match status" value="1"/>
</dbReference>
<keyword evidence="16" id="KW-1185">Reference proteome</keyword>
<dbReference type="Gene3D" id="1.10.4020.10">
    <property type="entry name" value="DNA breaking-rejoining enzymes"/>
    <property type="match status" value="1"/>
</dbReference>
<sequence length="539" mass="61851">MASRRKQMNPLKRAGLRILPGRRLLEEPASASEEKEAGAIGGGLLLEKEEENMSLEGECYDSVDMGTRPKVNPQHATVAPPPESEIVTLLRDFLTTQQRREDGLREVIQGLRTSFLGAQAGVQETVLESLRMALPTPAPRCRGKALEAYTAMDEERSDVYRDLKEALLRKFDITPETYRLRFQSITAPPGEMLRETYDRLKGLYHRWMHPEIHSKEEIGETVILEQLLKVLPHDMRVWVKEHEPKDGVTAAKLAGQYHNAHRGTPPGPQRQPSYHSNPTRSRETWDNSDRPADLNISKTARKISRTDALFTSMACIKDPDVNEQFSNKLEDIRSKLLNQAIGEMIDTEEDLCQAHAQFFKSVKDKCSKKAKQDETMFETIQICRNELEHIPALTKEKRDTIPETLSEMEDKEIQKENIIRNINRLKEAQAKKKELIISQNKANKARLKNLNKAKLVFQEWLGLEVRNIRGEELQFSFRNLNHMDPQRLYTFVLRISEEGSYEVVSSDPPIENMSHLERRLQETNGFSSFLANVRKQFGS</sequence>
<dbReference type="AlphaFoldDB" id="A0AAD7SMJ1"/>
<name>A0AAD7SMJ1_9TELE</name>